<dbReference type="InterPro" id="IPR037185">
    <property type="entry name" value="EmrE-like"/>
</dbReference>
<dbReference type="InterPro" id="IPR050638">
    <property type="entry name" value="AA-Vitamin_Transporters"/>
</dbReference>
<dbReference type="Proteomes" id="UP000664654">
    <property type="component" value="Unassembled WGS sequence"/>
</dbReference>
<comment type="caution">
    <text evidence="7">The sequence shown here is derived from an EMBL/GenBank/DDBJ whole genome shotgun (WGS) entry which is preliminary data.</text>
</comment>
<keyword evidence="8" id="KW-1185">Reference proteome</keyword>
<proteinExistence type="inferred from homology"/>
<feature type="transmembrane region" description="Helical" evidence="6">
    <location>
        <begin position="194"/>
        <end position="211"/>
    </location>
</feature>
<dbReference type="RefSeq" id="WP_206573746.1">
    <property type="nucleotide sequence ID" value="NZ_JAFKCV010000005.1"/>
</dbReference>
<accession>A0A939DNU1</accession>
<dbReference type="SUPFAM" id="SSF103481">
    <property type="entry name" value="Multidrug resistance efflux transporter EmrE"/>
    <property type="match status" value="1"/>
</dbReference>
<keyword evidence="5 6" id="KW-0472">Membrane</keyword>
<comment type="similarity">
    <text evidence="2">Belongs to the EamA transporter family.</text>
</comment>
<evidence type="ECO:0000256" key="1">
    <source>
        <dbReference type="ARBA" id="ARBA00004141"/>
    </source>
</evidence>
<sequence length="308" mass="32394">MPTQEMFRQQANRTRLIAFTTLLACGALLALSTNMAKVSNTLGFAQFPYLTWSLAGATLMLGLLSLAKRQPLPLKRPALVYYFVAAFLSVAGSNFIFFSAVSKVGVSFVALTLSLPPLLTYLGALMLGMESFNRWRAAGVAFALAGAGVLVMAKWSSATDDRLWILLTLLGPVLLAAGNLYRSSHWPKGAKAESLAPGMLMAATLILALAGSAGPQGIMLTDLDGAKTGLLVLQALVFATQFKLLFILQKAGGPVFLSLIGAVSAAFGIPVSVALLGEPLLPAIIPAAIFMLVAIVCMLHGQKQVQAV</sequence>
<feature type="transmembrane region" description="Helical" evidence="6">
    <location>
        <begin position="104"/>
        <end position="125"/>
    </location>
</feature>
<comment type="subcellular location">
    <subcellularLocation>
        <location evidence="1">Membrane</location>
        <topology evidence="1">Multi-pass membrane protein</topology>
    </subcellularLocation>
</comment>
<evidence type="ECO:0000256" key="2">
    <source>
        <dbReference type="ARBA" id="ARBA00007362"/>
    </source>
</evidence>
<dbReference type="AlphaFoldDB" id="A0A939DNU1"/>
<keyword evidence="3 6" id="KW-0812">Transmembrane</keyword>
<organism evidence="7 8">
    <name type="scientific">Bowmanella dokdonensis</name>
    <dbReference type="NCBI Taxonomy" id="751969"/>
    <lineage>
        <taxon>Bacteria</taxon>
        <taxon>Pseudomonadati</taxon>
        <taxon>Pseudomonadota</taxon>
        <taxon>Gammaproteobacteria</taxon>
        <taxon>Alteromonadales</taxon>
        <taxon>Alteromonadaceae</taxon>
        <taxon>Bowmanella</taxon>
    </lineage>
</organism>
<evidence type="ECO:0000256" key="3">
    <source>
        <dbReference type="ARBA" id="ARBA00022692"/>
    </source>
</evidence>
<feature type="transmembrane region" description="Helical" evidence="6">
    <location>
        <begin position="137"/>
        <end position="157"/>
    </location>
</feature>
<feature type="transmembrane region" description="Helical" evidence="6">
    <location>
        <begin position="283"/>
        <end position="301"/>
    </location>
</feature>
<feature type="transmembrane region" description="Helical" evidence="6">
    <location>
        <begin position="255"/>
        <end position="277"/>
    </location>
</feature>
<keyword evidence="4 6" id="KW-1133">Transmembrane helix</keyword>
<evidence type="ECO:0000256" key="5">
    <source>
        <dbReference type="ARBA" id="ARBA00023136"/>
    </source>
</evidence>
<evidence type="ECO:0000256" key="6">
    <source>
        <dbReference type="SAM" id="Phobius"/>
    </source>
</evidence>
<feature type="transmembrane region" description="Helical" evidence="6">
    <location>
        <begin position="231"/>
        <end position="248"/>
    </location>
</feature>
<feature type="transmembrane region" description="Helical" evidence="6">
    <location>
        <begin position="46"/>
        <end position="67"/>
    </location>
</feature>
<feature type="transmembrane region" description="Helical" evidence="6">
    <location>
        <begin position="79"/>
        <end position="98"/>
    </location>
</feature>
<feature type="transmembrane region" description="Helical" evidence="6">
    <location>
        <begin position="163"/>
        <end position="182"/>
    </location>
</feature>
<gene>
    <name evidence="7" type="ORF">J0A66_10375</name>
</gene>
<dbReference type="PANTHER" id="PTHR32322:SF2">
    <property type="entry name" value="EAMA DOMAIN-CONTAINING PROTEIN"/>
    <property type="match status" value="1"/>
</dbReference>
<name>A0A939DNU1_9ALTE</name>
<protein>
    <submittedName>
        <fullName evidence="7">DMT family transporter</fullName>
    </submittedName>
</protein>
<dbReference type="EMBL" id="JAFKCV010000005">
    <property type="protein sequence ID" value="MBN7825627.1"/>
    <property type="molecule type" value="Genomic_DNA"/>
</dbReference>
<evidence type="ECO:0000313" key="7">
    <source>
        <dbReference type="EMBL" id="MBN7825627.1"/>
    </source>
</evidence>
<dbReference type="GO" id="GO:0016020">
    <property type="term" value="C:membrane"/>
    <property type="evidence" value="ECO:0007669"/>
    <property type="project" value="UniProtKB-SubCell"/>
</dbReference>
<reference evidence="7" key="1">
    <citation type="submission" date="2021-03" db="EMBL/GenBank/DDBJ databases">
        <title>novel species isolated from a fishpond in China.</title>
        <authorList>
            <person name="Lu H."/>
            <person name="Cai Z."/>
        </authorList>
    </citation>
    <scope>NUCLEOTIDE SEQUENCE</scope>
    <source>
        <strain evidence="7">JCM 30855</strain>
    </source>
</reference>
<evidence type="ECO:0000313" key="8">
    <source>
        <dbReference type="Proteomes" id="UP000664654"/>
    </source>
</evidence>
<evidence type="ECO:0000256" key="4">
    <source>
        <dbReference type="ARBA" id="ARBA00022989"/>
    </source>
</evidence>
<dbReference type="PANTHER" id="PTHR32322">
    <property type="entry name" value="INNER MEMBRANE TRANSPORTER"/>
    <property type="match status" value="1"/>
</dbReference>